<dbReference type="AlphaFoldDB" id="A0A9P8W258"/>
<dbReference type="OrthoDB" id="6362633at2759"/>
<dbReference type="Proteomes" id="UP000777438">
    <property type="component" value="Unassembled WGS sequence"/>
</dbReference>
<dbReference type="GO" id="GO:0016787">
    <property type="term" value="F:hydrolase activity"/>
    <property type="evidence" value="ECO:0007669"/>
    <property type="project" value="UniProtKB-KW"/>
</dbReference>
<gene>
    <name evidence="1" type="ORF">B0T10DRAFT_574567</name>
</gene>
<proteinExistence type="predicted"/>
<dbReference type="InterPro" id="IPR027417">
    <property type="entry name" value="P-loop_NTPase"/>
</dbReference>
<comment type="caution">
    <text evidence="1">The sequence shown here is derived from an EMBL/GenBank/DDBJ whole genome shotgun (WGS) entry which is preliminary data.</text>
</comment>
<evidence type="ECO:0000313" key="1">
    <source>
        <dbReference type="EMBL" id="KAH6887522.1"/>
    </source>
</evidence>
<evidence type="ECO:0000313" key="2">
    <source>
        <dbReference type="Proteomes" id="UP000777438"/>
    </source>
</evidence>
<accession>A0A9P8W258</accession>
<reference evidence="1 2" key="1">
    <citation type="journal article" date="2021" name="Nat. Commun.">
        <title>Genetic determinants of endophytism in the Arabidopsis root mycobiome.</title>
        <authorList>
            <person name="Mesny F."/>
            <person name="Miyauchi S."/>
            <person name="Thiergart T."/>
            <person name="Pickel B."/>
            <person name="Atanasova L."/>
            <person name="Karlsson M."/>
            <person name="Huettel B."/>
            <person name="Barry K.W."/>
            <person name="Haridas S."/>
            <person name="Chen C."/>
            <person name="Bauer D."/>
            <person name="Andreopoulos W."/>
            <person name="Pangilinan J."/>
            <person name="LaButti K."/>
            <person name="Riley R."/>
            <person name="Lipzen A."/>
            <person name="Clum A."/>
            <person name="Drula E."/>
            <person name="Henrissat B."/>
            <person name="Kohler A."/>
            <person name="Grigoriev I.V."/>
            <person name="Martin F.M."/>
            <person name="Hacquard S."/>
        </authorList>
    </citation>
    <scope>NUCLEOTIDE SEQUENCE [LARGE SCALE GENOMIC DNA]</scope>
    <source>
        <strain evidence="1 2">MPI-CAGE-CH-0241</strain>
    </source>
</reference>
<sequence length="230" mass="24538">MEAVYQSLAERMISHFASDQAQAKPRLLIALAGPPGSGKSTIAQKVVQQLDATPSAPSALAISIDGFHLPLATLRSLPNASEAIARRGAPWTFDGAAAAALVHELRNAAGKTAVAAPTFDHAGKDPVPGGLTVGPDVQVCILEGNYLLCDEAPWDGISPAVDYRWLVRVEPSLARARVARRHLESGIENTVEMALKRTDENDLVNGEYVVKHSEGRYDVLIESIDETKLG</sequence>
<dbReference type="EMBL" id="JAGPYM010000014">
    <property type="protein sequence ID" value="KAH6887522.1"/>
    <property type="molecule type" value="Genomic_DNA"/>
</dbReference>
<organism evidence="1 2">
    <name type="scientific">Thelonectria olida</name>
    <dbReference type="NCBI Taxonomy" id="1576542"/>
    <lineage>
        <taxon>Eukaryota</taxon>
        <taxon>Fungi</taxon>
        <taxon>Dikarya</taxon>
        <taxon>Ascomycota</taxon>
        <taxon>Pezizomycotina</taxon>
        <taxon>Sordariomycetes</taxon>
        <taxon>Hypocreomycetidae</taxon>
        <taxon>Hypocreales</taxon>
        <taxon>Nectriaceae</taxon>
        <taxon>Thelonectria</taxon>
    </lineage>
</organism>
<dbReference type="SUPFAM" id="SSF52540">
    <property type="entry name" value="P-loop containing nucleoside triphosphate hydrolases"/>
    <property type="match status" value="1"/>
</dbReference>
<name>A0A9P8W258_9HYPO</name>
<keyword evidence="2" id="KW-1185">Reference proteome</keyword>
<protein>
    <submittedName>
        <fullName evidence="1">P-loop containing nucleoside triphosphate hydrolase protein</fullName>
    </submittedName>
</protein>
<keyword evidence="1" id="KW-0378">Hydrolase</keyword>
<dbReference type="PANTHER" id="PTHR10285">
    <property type="entry name" value="URIDINE KINASE"/>
    <property type="match status" value="1"/>
</dbReference>
<dbReference type="Gene3D" id="3.40.50.300">
    <property type="entry name" value="P-loop containing nucleotide triphosphate hydrolases"/>
    <property type="match status" value="2"/>
</dbReference>